<organism evidence="1 2">
    <name type="scientific">Vreelandella olivaria</name>
    <dbReference type="NCBI Taxonomy" id="390919"/>
    <lineage>
        <taxon>Bacteria</taxon>
        <taxon>Pseudomonadati</taxon>
        <taxon>Pseudomonadota</taxon>
        <taxon>Gammaproteobacteria</taxon>
        <taxon>Oceanospirillales</taxon>
        <taxon>Halomonadaceae</taxon>
        <taxon>Vreelandella</taxon>
    </lineage>
</organism>
<evidence type="ECO:0000313" key="2">
    <source>
        <dbReference type="Proteomes" id="UP000289555"/>
    </source>
</evidence>
<evidence type="ECO:0000313" key="1">
    <source>
        <dbReference type="EMBL" id="BBI53852.1"/>
    </source>
</evidence>
<proteinExistence type="predicted"/>
<reference evidence="2" key="1">
    <citation type="journal article" date="2019" name="Microbiol. Resour. Announc.">
        <title>Complete Genome Sequence of Halomonas olivaria, a Moderately Halophilic Bacterium Isolated from Olive Processing Effluents, Obtained by Nanopore Sequencing.</title>
        <authorList>
            <person name="Nagata S."/>
            <person name="Ii K.M."/>
            <person name="Tsukimi T."/>
            <person name="Miura M.C."/>
            <person name="Galipon J."/>
            <person name="Arakawa K."/>
        </authorList>
    </citation>
    <scope>NUCLEOTIDE SEQUENCE [LARGE SCALE GENOMIC DNA]</scope>
    <source>
        <strain evidence="2">TYRC17</strain>
    </source>
</reference>
<dbReference type="EMBL" id="AP019416">
    <property type="protein sequence ID" value="BBI53852.1"/>
    <property type="molecule type" value="Genomic_DNA"/>
</dbReference>
<dbReference type="Proteomes" id="UP000289555">
    <property type="component" value="Chromosome"/>
</dbReference>
<keyword evidence="2" id="KW-1185">Reference proteome</keyword>
<name>A0ABN5XB94_9GAMM</name>
<dbReference type="InterPro" id="IPR005801">
    <property type="entry name" value="ADC_synthase"/>
</dbReference>
<gene>
    <name evidence="1" type="ORF">HORIV_62730</name>
</gene>
<dbReference type="Gene3D" id="3.60.120.10">
    <property type="entry name" value="Anthranilate synthase"/>
    <property type="match status" value="1"/>
</dbReference>
<accession>A0ABN5XB94</accession>
<sequence length="131" mass="14390">MHSNPIEALRHQLATLCDAAQKGVICLSTPCQVNDMMGWLNMQSVYPRLYWQSRDVGAVEYATLGAVNTFESLAALKADLVALDDIGGHQPDFLAAWPSTLARQDGRTSQPAAFCCRVLSLNVTKEARRCH</sequence>
<protein>
    <submittedName>
        <fullName evidence="1">Uncharacterized protein</fullName>
    </submittedName>
</protein>